<dbReference type="Gene3D" id="2.60.120.620">
    <property type="entry name" value="q2cbj1_9rhob like domain"/>
    <property type="match status" value="1"/>
</dbReference>
<gene>
    <name evidence="2" type="ORF">OT_ostta13g00550</name>
</gene>
<dbReference type="Proteomes" id="UP000009170">
    <property type="component" value="Unassembled WGS sequence"/>
</dbReference>
<evidence type="ECO:0000313" key="3">
    <source>
        <dbReference type="Proteomes" id="UP000009170"/>
    </source>
</evidence>
<dbReference type="Pfam" id="PF05721">
    <property type="entry name" value="PhyH"/>
    <property type="match status" value="1"/>
</dbReference>
<evidence type="ECO:0000313" key="2">
    <source>
        <dbReference type="EMBL" id="CEG00036.1"/>
    </source>
</evidence>
<organism evidence="2 3">
    <name type="scientific">Ostreococcus tauri</name>
    <name type="common">Marine green alga</name>
    <dbReference type="NCBI Taxonomy" id="70448"/>
    <lineage>
        <taxon>Eukaryota</taxon>
        <taxon>Viridiplantae</taxon>
        <taxon>Chlorophyta</taxon>
        <taxon>Mamiellophyceae</taxon>
        <taxon>Mamiellales</taxon>
        <taxon>Bathycoccaceae</taxon>
        <taxon>Ostreococcus</taxon>
    </lineage>
</organism>
<feature type="region of interest" description="Disordered" evidence="1">
    <location>
        <begin position="136"/>
        <end position="157"/>
    </location>
</feature>
<dbReference type="EMBL" id="CAID01000013">
    <property type="protein sequence ID" value="CEG00036.1"/>
    <property type="molecule type" value="Genomic_DNA"/>
</dbReference>
<accession>A0A090M758</accession>
<name>A0A090M758_OSTTA</name>
<sequence>MPLPPPCARARDGESSEHAWRVFDDALTTAEALTASRSVVSTTEDGRLRASVRERGFGFVRDLSRSASERARDERLARRAKALAERGFDPTWIAVWDDFWDALKALGARVRDRAFTGLVMNYDVLVWVVDPTTDEKTSAFGPHRDRQPEDTKGSFRGEDGQARYVTAWVPLFHDATTRNSCLYCVPRECDPGYFEGDDDDGDDPMRVALSSKEKYQHVTALPVKAGECVLFTHRLIHWGSVGQGEEGEPRVNFSVGFADDFEPPYLKDSPEYPTHEERVALVAGQLICYHERFPSSAKDLSMLKKLFDAAKGSFHPNYVKKVTKEFASAAFEGESDEDDAIDDALDAMIENVDDFDDDFDSFEDGVPGDEFGRAEASQSDDDYGKDTVAKRRRES</sequence>
<dbReference type="SUPFAM" id="SSF51197">
    <property type="entry name" value="Clavaminate synthase-like"/>
    <property type="match status" value="1"/>
</dbReference>
<evidence type="ECO:0000256" key="1">
    <source>
        <dbReference type="SAM" id="MobiDB-lite"/>
    </source>
</evidence>
<protein>
    <submittedName>
        <fullName evidence="2">Phytanoyl-CoA dioxygenase</fullName>
    </submittedName>
</protein>
<keyword evidence="3" id="KW-1185">Reference proteome</keyword>
<proteinExistence type="predicted"/>
<dbReference type="RefSeq" id="XP_022840166.1">
    <property type="nucleotide sequence ID" value="XM_022982665.1"/>
</dbReference>
<feature type="region of interest" description="Disordered" evidence="1">
    <location>
        <begin position="355"/>
        <end position="395"/>
    </location>
</feature>
<feature type="compositionally biased region" description="Acidic residues" evidence="1">
    <location>
        <begin position="355"/>
        <end position="367"/>
    </location>
</feature>
<dbReference type="InParanoid" id="A0A090M758"/>
<dbReference type="InterPro" id="IPR008775">
    <property type="entry name" value="Phytyl_CoA_dOase-like"/>
</dbReference>
<keyword evidence="2" id="KW-0560">Oxidoreductase</keyword>
<comment type="caution">
    <text evidence="2">The sequence shown here is derived from an EMBL/GenBank/DDBJ whole genome shotgun (WGS) entry which is preliminary data.</text>
</comment>
<dbReference type="AlphaFoldDB" id="A0A090M758"/>
<reference evidence="3" key="1">
    <citation type="journal article" date="2006" name="Proc. Natl. Acad. Sci. U.S.A.">
        <title>Genome analysis of the smallest free-living eukaryote Ostreococcus tauri unveils many unique features.</title>
        <authorList>
            <person name="Derelle E."/>
            <person name="Ferraz C."/>
            <person name="Rombauts S."/>
            <person name="Rouze P."/>
            <person name="Worden A.Z."/>
            <person name="Robbens S."/>
            <person name="Partensky F."/>
            <person name="Degroeve S."/>
            <person name="Echeynie S."/>
            <person name="Cooke R."/>
            <person name="Saeys Y."/>
            <person name="Wuyts J."/>
            <person name="Jabbari K."/>
            <person name="Bowler C."/>
            <person name="Panaud O."/>
            <person name="Piegu B."/>
            <person name="Ball S.G."/>
            <person name="Ral J.-P."/>
            <person name="Bouget F.-Y."/>
            <person name="Piganeau G."/>
            <person name="De Baets B."/>
            <person name="Picard A."/>
            <person name="Delseny M."/>
            <person name="Demaille J."/>
            <person name="Van de Peer Y."/>
            <person name="Moreau H."/>
        </authorList>
    </citation>
    <scope>NUCLEOTIDE SEQUENCE [LARGE SCALE GENOMIC DNA]</scope>
    <source>
        <strain evidence="3">OTTH 0595 / CCAP 157/2 / RCC745</strain>
    </source>
</reference>
<dbReference type="OrthoDB" id="45168at2759"/>
<dbReference type="KEGG" id="ota:OT_ostta13g00550"/>
<dbReference type="GO" id="GO:0051213">
    <property type="term" value="F:dioxygenase activity"/>
    <property type="evidence" value="ECO:0007669"/>
    <property type="project" value="UniProtKB-KW"/>
</dbReference>
<keyword evidence="2" id="KW-0223">Dioxygenase</keyword>
<reference evidence="2 3" key="2">
    <citation type="journal article" date="2014" name="BMC Genomics">
        <title>An improved genome of the model marine alga Ostreococcus tauri unfolds by assessing Illumina de novo assemblies.</title>
        <authorList>
            <person name="Blanc-Mathieu R."/>
            <person name="Verhelst B."/>
            <person name="Derelle E."/>
            <person name="Rombauts S."/>
            <person name="Bouget F.Y."/>
            <person name="Carre I."/>
            <person name="Chateau A."/>
            <person name="Eyre-Walker A."/>
            <person name="Grimsley N."/>
            <person name="Moreau H."/>
            <person name="Piegu B."/>
            <person name="Rivals E."/>
            <person name="Schackwitz W."/>
            <person name="Van de Peer Y."/>
            <person name="Piganeau G."/>
        </authorList>
    </citation>
    <scope>NUCLEOTIDE SEQUENCE [LARGE SCALE GENOMIC DNA]</scope>
    <source>
        <strain evidence="3">OTTH 0595 / CCAP 157/2 / RCC745</strain>
    </source>
</reference>
<dbReference type="GeneID" id="9836308"/>
<feature type="compositionally biased region" description="Basic and acidic residues" evidence="1">
    <location>
        <begin position="382"/>
        <end position="395"/>
    </location>
</feature>
<dbReference type="STRING" id="70448.A0A090M758"/>